<dbReference type="EMBL" id="JAAGLI010000388">
    <property type="protein sequence ID" value="NEA23995.1"/>
    <property type="molecule type" value="Genomic_DNA"/>
</dbReference>
<gene>
    <name evidence="3" type="ORF">G3I70_16085</name>
</gene>
<feature type="domain" description="Stress-response A/B barrel" evidence="2">
    <location>
        <begin position="4"/>
        <end position="97"/>
    </location>
</feature>
<name>A0A6L9QFB4_9ACTN</name>
<dbReference type="PROSITE" id="PS51502">
    <property type="entry name" value="S_R_A_B_BARREL"/>
    <property type="match status" value="1"/>
</dbReference>
<dbReference type="InterPro" id="IPR011008">
    <property type="entry name" value="Dimeric_a/b-barrel"/>
</dbReference>
<evidence type="ECO:0000256" key="1">
    <source>
        <dbReference type="ARBA" id="ARBA00011738"/>
    </source>
</evidence>
<proteinExistence type="predicted"/>
<accession>A0A6L9QFB4</accession>
<dbReference type="Pfam" id="PF07876">
    <property type="entry name" value="Dabb"/>
    <property type="match status" value="1"/>
</dbReference>
<evidence type="ECO:0000313" key="3">
    <source>
        <dbReference type="EMBL" id="NEA23995.1"/>
    </source>
</evidence>
<organism evidence="3 4">
    <name type="scientific">Actinomadura bangladeshensis</name>
    <dbReference type="NCBI Taxonomy" id="453573"/>
    <lineage>
        <taxon>Bacteria</taxon>
        <taxon>Bacillati</taxon>
        <taxon>Actinomycetota</taxon>
        <taxon>Actinomycetes</taxon>
        <taxon>Streptosporangiales</taxon>
        <taxon>Thermomonosporaceae</taxon>
        <taxon>Actinomadura</taxon>
    </lineage>
</organism>
<dbReference type="Gene3D" id="3.30.70.100">
    <property type="match status" value="1"/>
</dbReference>
<dbReference type="InterPro" id="IPR013097">
    <property type="entry name" value="Dabb"/>
</dbReference>
<dbReference type="PANTHER" id="PTHR33178">
    <property type="match status" value="1"/>
</dbReference>
<dbReference type="InterPro" id="IPR044662">
    <property type="entry name" value="HS1/DABB1-like"/>
</dbReference>
<dbReference type="RefSeq" id="WP_163056870.1">
    <property type="nucleotide sequence ID" value="NZ_JAAGLI010000388.1"/>
</dbReference>
<protein>
    <submittedName>
        <fullName evidence="3">Dabb family protein</fullName>
    </submittedName>
</protein>
<dbReference type="PANTHER" id="PTHR33178:SF10">
    <property type="entry name" value="STRESS-RESPONSE A_B BARREL DOMAIN-CONTAINING PROTEIN"/>
    <property type="match status" value="1"/>
</dbReference>
<sequence length="99" mass="10774">MSGFRHVVMIKWAEGTTTGQQDEVAARLGELPGCIPEIAAYSTGTNAGVDPGGYEFAIVADFADRDGYLAYRDHPDHRAVVEQFIAPIVAERAAIQYEM</sequence>
<evidence type="ECO:0000313" key="4">
    <source>
        <dbReference type="Proteomes" id="UP000475532"/>
    </source>
</evidence>
<dbReference type="SMART" id="SM00886">
    <property type="entry name" value="Dabb"/>
    <property type="match status" value="1"/>
</dbReference>
<dbReference type="Proteomes" id="UP000475532">
    <property type="component" value="Unassembled WGS sequence"/>
</dbReference>
<comment type="subunit">
    <text evidence="1">Homodimer.</text>
</comment>
<reference evidence="3 4" key="1">
    <citation type="submission" date="2020-01" db="EMBL/GenBank/DDBJ databases">
        <title>Insect and environment-associated Actinomycetes.</title>
        <authorList>
            <person name="Currrie C."/>
            <person name="Chevrette M."/>
            <person name="Carlson C."/>
            <person name="Stubbendieck R."/>
            <person name="Wendt-Pienkowski E."/>
        </authorList>
    </citation>
    <scope>NUCLEOTIDE SEQUENCE [LARGE SCALE GENOMIC DNA]</scope>
    <source>
        <strain evidence="3 4">SID10258</strain>
    </source>
</reference>
<evidence type="ECO:0000259" key="2">
    <source>
        <dbReference type="PROSITE" id="PS51502"/>
    </source>
</evidence>
<comment type="caution">
    <text evidence="3">The sequence shown here is derived from an EMBL/GenBank/DDBJ whole genome shotgun (WGS) entry which is preliminary data.</text>
</comment>
<dbReference type="AlphaFoldDB" id="A0A6L9QFB4"/>
<dbReference type="SUPFAM" id="SSF54909">
    <property type="entry name" value="Dimeric alpha+beta barrel"/>
    <property type="match status" value="1"/>
</dbReference>